<dbReference type="Pfam" id="PF13481">
    <property type="entry name" value="AAA_25"/>
    <property type="match status" value="1"/>
</dbReference>
<dbReference type="Proteomes" id="UP000216063">
    <property type="component" value="Unassembled WGS sequence"/>
</dbReference>
<comment type="caution">
    <text evidence="1">The sequence shown here is derived from an EMBL/GenBank/DDBJ whole genome shotgun (WGS) entry which is preliminary data.</text>
</comment>
<proteinExistence type="predicted"/>
<dbReference type="InterPro" id="IPR027417">
    <property type="entry name" value="P-loop_NTPase"/>
</dbReference>
<dbReference type="SUPFAM" id="SSF52540">
    <property type="entry name" value="P-loop containing nucleoside triphosphate hydrolases"/>
    <property type="match status" value="1"/>
</dbReference>
<sequence>MTKNNDFFIPRLIEAPDRADQIVTRSALASSKPPEPLISNALDQGTVAVLYGPWGVGKTFVAIDLAACVATGRPWQGRKTKQAKVLYVAAEGAQGFDKRLAAWEQAWSYPISDDQFHVYPLPVNLMDYAEVDDLINRIHGEYEFVIVDTLARCIVGADENSARDMGIAVNSLDRIRRATGTVLAVHHTGKDGHTLRGSSALEGAADTIYATSKDGAGFLLDRKKRKEGPLVDRHHLQLSQVADSCIVEVRRPDAGPSQSEEARRLAEVEGITFDAARKRLQRAQKVSPPVGTAL</sequence>
<name>A0A255DDT9_9MYCO</name>
<dbReference type="CDD" id="cd01125">
    <property type="entry name" value="RepA_RSF1010_like"/>
    <property type="match status" value="1"/>
</dbReference>
<accession>A0A255DDT9</accession>
<dbReference type="AlphaFoldDB" id="A0A255DDT9"/>
<reference evidence="1 2" key="1">
    <citation type="submission" date="2017-07" db="EMBL/GenBank/DDBJ databases">
        <title>The new phylogeny of genus Mycobacterium.</title>
        <authorList>
            <person name="Tortoli E."/>
            <person name="Trovato A."/>
            <person name="Cirillo D.M."/>
        </authorList>
    </citation>
    <scope>NUCLEOTIDE SEQUENCE [LARGE SCALE GENOMIC DNA]</scope>
    <source>
        <strain evidence="1 2">ATCC 33027</strain>
    </source>
</reference>
<dbReference type="OrthoDB" id="3171622at2"/>
<organism evidence="1 2">
    <name type="scientific">Mycolicibacterium sphagni</name>
    <dbReference type="NCBI Taxonomy" id="1786"/>
    <lineage>
        <taxon>Bacteria</taxon>
        <taxon>Bacillati</taxon>
        <taxon>Actinomycetota</taxon>
        <taxon>Actinomycetes</taxon>
        <taxon>Mycobacteriales</taxon>
        <taxon>Mycobacteriaceae</taxon>
        <taxon>Mycolicibacterium</taxon>
    </lineage>
</organism>
<evidence type="ECO:0000313" key="2">
    <source>
        <dbReference type="Proteomes" id="UP000216063"/>
    </source>
</evidence>
<dbReference type="InterPro" id="IPR038724">
    <property type="entry name" value="RepA"/>
</dbReference>
<dbReference type="EMBL" id="NOZR01000016">
    <property type="protein sequence ID" value="OYN77474.1"/>
    <property type="molecule type" value="Genomic_DNA"/>
</dbReference>
<protein>
    <recommendedName>
        <fullName evidence="3">AAA+ ATPase domain-containing protein</fullName>
    </recommendedName>
</protein>
<gene>
    <name evidence="1" type="ORF">CG716_18225</name>
</gene>
<evidence type="ECO:0000313" key="1">
    <source>
        <dbReference type="EMBL" id="OYN77474.1"/>
    </source>
</evidence>
<keyword evidence="2" id="KW-1185">Reference proteome</keyword>
<evidence type="ECO:0008006" key="3">
    <source>
        <dbReference type="Google" id="ProtNLM"/>
    </source>
</evidence>
<dbReference type="Gene3D" id="3.40.50.300">
    <property type="entry name" value="P-loop containing nucleotide triphosphate hydrolases"/>
    <property type="match status" value="1"/>
</dbReference>
<dbReference type="RefSeq" id="WP_094482138.1">
    <property type="nucleotide sequence ID" value="NZ_NOZR01000016.1"/>
</dbReference>